<dbReference type="InterPro" id="IPR008168">
    <property type="entry name" value="Cyt_C_IC"/>
</dbReference>
<keyword evidence="9" id="KW-1185">Reference proteome</keyword>
<name>A0AAP2DUG5_9BACT</name>
<dbReference type="AlphaFoldDB" id="A0AAP2DUG5"/>
<evidence type="ECO:0000256" key="2">
    <source>
        <dbReference type="ARBA" id="ARBA00022617"/>
    </source>
</evidence>
<evidence type="ECO:0000256" key="1">
    <source>
        <dbReference type="ARBA" id="ARBA00022448"/>
    </source>
</evidence>
<evidence type="ECO:0000259" key="7">
    <source>
        <dbReference type="PROSITE" id="PS51007"/>
    </source>
</evidence>
<reference evidence="8 9" key="1">
    <citation type="submission" date="2021-05" db="EMBL/GenBank/DDBJ databases">
        <title>A Polyphasic approach of four new species of the genus Ohtaekwangia: Ohtaekwangia histidinii sp. nov., Ohtaekwangia cretensis sp. nov., Ohtaekwangia indiensis sp. nov., Ohtaekwangia reichenbachii sp. nov. from diverse environment.</title>
        <authorList>
            <person name="Octaviana S."/>
        </authorList>
    </citation>
    <scope>NUCLEOTIDE SEQUENCE [LARGE SCALE GENOMIC DNA]</scope>
    <source>
        <strain evidence="8 9">PWU5</strain>
    </source>
</reference>
<proteinExistence type="predicted"/>
<dbReference type="Gene3D" id="1.10.760.10">
    <property type="entry name" value="Cytochrome c-like domain"/>
    <property type="match status" value="1"/>
</dbReference>
<keyword evidence="3 6" id="KW-0479">Metal-binding</keyword>
<dbReference type="RefSeq" id="WP_254082222.1">
    <property type="nucleotide sequence ID" value="NZ_JAHESE010000001.1"/>
</dbReference>
<dbReference type="PRINTS" id="PR00605">
    <property type="entry name" value="CYTCHROMECIC"/>
</dbReference>
<evidence type="ECO:0000256" key="5">
    <source>
        <dbReference type="ARBA" id="ARBA00023004"/>
    </source>
</evidence>
<keyword evidence="5 6" id="KW-0408">Iron</keyword>
<dbReference type="Pfam" id="PF13442">
    <property type="entry name" value="Cytochrome_CBB3"/>
    <property type="match status" value="1"/>
</dbReference>
<evidence type="ECO:0000256" key="3">
    <source>
        <dbReference type="ARBA" id="ARBA00022723"/>
    </source>
</evidence>
<gene>
    <name evidence="8" type="ORF">KK062_00260</name>
</gene>
<evidence type="ECO:0000313" key="8">
    <source>
        <dbReference type="EMBL" id="MBT1706629.1"/>
    </source>
</evidence>
<dbReference type="GO" id="GO:0009055">
    <property type="term" value="F:electron transfer activity"/>
    <property type="evidence" value="ECO:0007669"/>
    <property type="project" value="InterPro"/>
</dbReference>
<accession>A0AAP2DUG5</accession>
<dbReference type="InterPro" id="IPR036909">
    <property type="entry name" value="Cyt_c-like_dom_sf"/>
</dbReference>
<keyword evidence="2 6" id="KW-0349">Heme</keyword>
<evidence type="ECO:0000256" key="6">
    <source>
        <dbReference type="PROSITE-ProRule" id="PRU00433"/>
    </source>
</evidence>
<dbReference type="GO" id="GO:0020037">
    <property type="term" value="F:heme binding"/>
    <property type="evidence" value="ECO:0007669"/>
    <property type="project" value="InterPro"/>
</dbReference>
<dbReference type="Proteomes" id="UP001319080">
    <property type="component" value="Unassembled WGS sequence"/>
</dbReference>
<dbReference type="InterPro" id="IPR009056">
    <property type="entry name" value="Cyt_c-like_dom"/>
</dbReference>
<dbReference type="GO" id="GO:0005506">
    <property type="term" value="F:iron ion binding"/>
    <property type="evidence" value="ECO:0007669"/>
    <property type="project" value="InterPro"/>
</dbReference>
<comment type="caution">
    <text evidence="8">The sequence shown here is derived from an EMBL/GenBank/DDBJ whole genome shotgun (WGS) entry which is preliminary data.</text>
</comment>
<dbReference type="PROSITE" id="PS51007">
    <property type="entry name" value="CYTC"/>
    <property type="match status" value="1"/>
</dbReference>
<evidence type="ECO:0000313" key="9">
    <source>
        <dbReference type="Proteomes" id="UP001319080"/>
    </source>
</evidence>
<sequence length="114" mass="12491">MSYSNVERHTLRLAGVAVLLTLLAVSSAFRQVPVAQHPGAGENLYKQHCARCHGNDGTKGMFGARDLQRSTLADTAVTLQIQRGKGFMPGFRKKLSPAQLQELVTYVKSLRVQP</sequence>
<keyword evidence="1" id="KW-0813">Transport</keyword>
<dbReference type="SUPFAM" id="SSF46626">
    <property type="entry name" value="Cytochrome c"/>
    <property type="match status" value="1"/>
</dbReference>
<evidence type="ECO:0000256" key="4">
    <source>
        <dbReference type="ARBA" id="ARBA00022982"/>
    </source>
</evidence>
<feature type="domain" description="Cytochrome c" evidence="7">
    <location>
        <begin position="36"/>
        <end position="111"/>
    </location>
</feature>
<organism evidence="8 9">
    <name type="scientific">Dawidia cretensis</name>
    <dbReference type="NCBI Taxonomy" id="2782350"/>
    <lineage>
        <taxon>Bacteria</taxon>
        <taxon>Pseudomonadati</taxon>
        <taxon>Bacteroidota</taxon>
        <taxon>Cytophagia</taxon>
        <taxon>Cytophagales</taxon>
        <taxon>Chryseotaleaceae</taxon>
        <taxon>Dawidia</taxon>
    </lineage>
</organism>
<keyword evidence="4" id="KW-0249">Electron transport</keyword>
<dbReference type="EMBL" id="JAHESE010000001">
    <property type="protein sequence ID" value="MBT1706629.1"/>
    <property type="molecule type" value="Genomic_DNA"/>
</dbReference>
<protein>
    <submittedName>
        <fullName evidence="8">C-type cytochrome</fullName>
    </submittedName>
</protein>